<dbReference type="SMART" id="SM00702">
    <property type="entry name" value="P4Hc"/>
    <property type="match status" value="1"/>
</dbReference>
<accession>A0ABU8S634</accession>
<comment type="cofactor">
    <cofactor evidence="1">
        <name>L-ascorbate</name>
        <dbReference type="ChEBI" id="CHEBI:38290"/>
    </cofactor>
</comment>
<evidence type="ECO:0000313" key="11">
    <source>
        <dbReference type="Proteomes" id="UP001379235"/>
    </source>
</evidence>
<evidence type="ECO:0000256" key="8">
    <source>
        <dbReference type="ARBA" id="ARBA00023180"/>
    </source>
</evidence>
<dbReference type="InterPro" id="IPR005123">
    <property type="entry name" value="Oxoglu/Fe-dep_dioxygenase_dom"/>
</dbReference>
<dbReference type="InterPro" id="IPR011990">
    <property type="entry name" value="TPR-like_helical_dom_sf"/>
</dbReference>
<sequence length="319" mass="35185">MSGNPPELDQAMRLFAAGQRQRAVTQIEGMVLRGMPQAMLMLGHMKWGGHIAQDPVGARRLYERAGSAGSHDGAVAATNLLASGVAGERNWLGAIERLQQEAARDAKRKAALDLIATMMIDVQGNPLDLSKGEQVSDQPWVSIYRGLFTAAECDYALKVAEPGYQPSMVYNAQRQLVRDPIRSSDSSVLHWLIEDPAIHALNQRIAAAAGLPAENGEAAQVLRYKPGQEYKPHHDFVRAAENQRTMTALVWLNDGYDGGETAFLKTGLKVKGRKGDAMVFRNTLPDRSLDLLTEHAGLPVKRGTKLIYNRWIREARWQP</sequence>
<keyword evidence="7" id="KW-0408">Iron</keyword>
<dbReference type="PANTHER" id="PTHR10869:SF246">
    <property type="entry name" value="TRANSMEMBRANE PROLYL 4-HYDROXYLASE"/>
    <property type="match status" value="1"/>
</dbReference>
<keyword evidence="6 10" id="KW-0560">Oxidoreductase</keyword>
<comment type="caution">
    <text evidence="10">The sequence shown here is derived from an EMBL/GenBank/DDBJ whole genome shotgun (WGS) entry which is preliminary data.</text>
</comment>
<evidence type="ECO:0000259" key="9">
    <source>
        <dbReference type="PROSITE" id="PS51471"/>
    </source>
</evidence>
<keyword evidence="11" id="KW-1185">Reference proteome</keyword>
<gene>
    <name evidence="10" type="ORF">WG900_05295</name>
</gene>
<dbReference type="EMBL" id="JBBHJY010000001">
    <property type="protein sequence ID" value="MEJ6009329.1"/>
    <property type="molecule type" value="Genomic_DNA"/>
</dbReference>
<name>A0ABU8S634_9SPHN</name>
<dbReference type="RefSeq" id="WP_339965282.1">
    <property type="nucleotide sequence ID" value="NZ_JBBHJY010000001.1"/>
</dbReference>
<dbReference type="Proteomes" id="UP001379235">
    <property type="component" value="Unassembled WGS sequence"/>
</dbReference>
<dbReference type="Gene3D" id="2.60.120.620">
    <property type="entry name" value="q2cbj1_9rhob like domain"/>
    <property type="match status" value="1"/>
</dbReference>
<organism evidence="10 11">
    <name type="scientific">Novosphingobium aquae</name>
    <dbReference type="NCBI Taxonomy" id="3133435"/>
    <lineage>
        <taxon>Bacteria</taxon>
        <taxon>Pseudomonadati</taxon>
        <taxon>Pseudomonadota</taxon>
        <taxon>Alphaproteobacteria</taxon>
        <taxon>Sphingomonadales</taxon>
        <taxon>Sphingomonadaceae</taxon>
        <taxon>Novosphingobium</taxon>
    </lineage>
</organism>
<evidence type="ECO:0000256" key="7">
    <source>
        <dbReference type="ARBA" id="ARBA00023004"/>
    </source>
</evidence>
<keyword evidence="8" id="KW-0325">Glycoprotein</keyword>
<dbReference type="EC" id="1.14.11.-" evidence="10"/>
<dbReference type="InterPro" id="IPR044862">
    <property type="entry name" value="Pro_4_hyd_alph_FE2OG_OXY"/>
</dbReference>
<evidence type="ECO:0000256" key="3">
    <source>
        <dbReference type="ARBA" id="ARBA00022824"/>
    </source>
</evidence>
<dbReference type="GO" id="GO:0016491">
    <property type="term" value="F:oxidoreductase activity"/>
    <property type="evidence" value="ECO:0007669"/>
    <property type="project" value="UniProtKB-KW"/>
</dbReference>
<dbReference type="PANTHER" id="PTHR10869">
    <property type="entry name" value="PROLYL 4-HYDROXYLASE ALPHA SUBUNIT"/>
    <property type="match status" value="1"/>
</dbReference>
<proteinExistence type="predicted"/>
<feature type="domain" description="Fe2OG dioxygenase" evidence="9">
    <location>
        <begin position="215"/>
        <end position="314"/>
    </location>
</feature>
<protein>
    <submittedName>
        <fullName evidence="10">2OG-Fe(II) oxygenase</fullName>
        <ecNumber evidence="10">1.14.11.-</ecNumber>
    </submittedName>
</protein>
<reference evidence="10 11" key="1">
    <citation type="submission" date="2024-03" db="EMBL/GenBank/DDBJ databases">
        <authorList>
            <person name="Jo J.-H."/>
        </authorList>
    </citation>
    <scope>NUCLEOTIDE SEQUENCE [LARGE SCALE GENOMIC DNA]</scope>
    <source>
        <strain evidence="10 11">AS3R-12</strain>
    </source>
</reference>
<dbReference type="InterPro" id="IPR045054">
    <property type="entry name" value="P4HA-like"/>
</dbReference>
<dbReference type="Pfam" id="PF13640">
    <property type="entry name" value="2OG-FeII_Oxy_3"/>
    <property type="match status" value="1"/>
</dbReference>
<evidence type="ECO:0000256" key="5">
    <source>
        <dbReference type="ARBA" id="ARBA00022964"/>
    </source>
</evidence>
<evidence type="ECO:0000313" key="10">
    <source>
        <dbReference type="EMBL" id="MEJ6009329.1"/>
    </source>
</evidence>
<dbReference type="InterPro" id="IPR006620">
    <property type="entry name" value="Pro_4_hyd_alph"/>
</dbReference>
<keyword evidence="2" id="KW-0479">Metal-binding</keyword>
<keyword evidence="3" id="KW-0256">Endoplasmic reticulum</keyword>
<evidence type="ECO:0000256" key="1">
    <source>
        <dbReference type="ARBA" id="ARBA00001961"/>
    </source>
</evidence>
<evidence type="ECO:0000256" key="4">
    <source>
        <dbReference type="ARBA" id="ARBA00022896"/>
    </source>
</evidence>
<keyword evidence="4" id="KW-0847">Vitamin C</keyword>
<dbReference type="PROSITE" id="PS51471">
    <property type="entry name" value="FE2OG_OXY"/>
    <property type="match status" value="1"/>
</dbReference>
<evidence type="ECO:0000256" key="6">
    <source>
        <dbReference type="ARBA" id="ARBA00023002"/>
    </source>
</evidence>
<dbReference type="Gene3D" id="1.25.40.10">
    <property type="entry name" value="Tetratricopeptide repeat domain"/>
    <property type="match status" value="1"/>
</dbReference>
<evidence type="ECO:0000256" key="2">
    <source>
        <dbReference type="ARBA" id="ARBA00022723"/>
    </source>
</evidence>
<keyword evidence="5" id="KW-0223">Dioxygenase</keyword>